<keyword evidence="4" id="KW-1185">Reference proteome</keyword>
<evidence type="ECO:0000256" key="2">
    <source>
        <dbReference type="SAM" id="Phobius"/>
    </source>
</evidence>
<keyword evidence="2" id="KW-1133">Transmembrane helix</keyword>
<evidence type="ECO:0000256" key="1">
    <source>
        <dbReference type="SAM" id="MobiDB-lite"/>
    </source>
</evidence>
<evidence type="ECO:0000313" key="3">
    <source>
        <dbReference type="EMBL" id="GHA94754.1"/>
    </source>
</evidence>
<organism evidence="3 4">
    <name type="scientific">Streptomyces chryseus</name>
    <dbReference type="NCBI Taxonomy" id="68186"/>
    <lineage>
        <taxon>Bacteria</taxon>
        <taxon>Bacillati</taxon>
        <taxon>Actinomycetota</taxon>
        <taxon>Actinomycetes</taxon>
        <taxon>Kitasatosporales</taxon>
        <taxon>Streptomycetaceae</taxon>
        <taxon>Streptomyces</taxon>
    </lineage>
</organism>
<dbReference type="EMBL" id="BMVO01000003">
    <property type="protein sequence ID" value="GHA94754.1"/>
    <property type="molecule type" value="Genomic_DNA"/>
</dbReference>
<name>A0ABQ3DIC6_9ACTN</name>
<accession>A0ABQ3DIC6</accession>
<feature type="region of interest" description="Disordered" evidence="1">
    <location>
        <begin position="111"/>
        <end position="132"/>
    </location>
</feature>
<dbReference type="RefSeq" id="WP_189714915.1">
    <property type="nucleotide sequence ID" value="NZ_BMVO01000003.1"/>
</dbReference>
<sequence>MAAPATGLPALDTVLVWGGAVTMLLALGTAAWRLMRGGVRIAKRVDYFIDDWYGEPGRPGIPDRPGVMERIGGIEDRLTRVEHELYPNSGGSLRDAVDQANERLSRLCLDREESPSLEPPDDAYPPPPVAAP</sequence>
<feature type="compositionally biased region" description="Pro residues" evidence="1">
    <location>
        <begin position="122"/>
        <end position="132"/>
    </location>
</feature>
<proteinExistence type="predicted"/>
<comment type="caution">
    <text evidence="3">The sequence shown here is derived from an EMBL/GenBank/DDBJ whole genome shotgun (WGS) entry which is preliminary data.</text>
</comment>
<keyword evidence="2" id="KW-0472">Membrane</keyword>
<gene>
    <name evidence="3" type="ORF">GCM10010346_16960</name>
</gene>
<protein>
    <recommendedName>
        <fullName evidence="5">Secreted protein</fullName>
    </recommendedName>
</protein>
<evidence type="ECO:0000313" key="4">
    <source>
        <dbReference type="Proteomes" id="UP000599437"/>
    </source>
</evidence>
<reference evidence="4" key="1">
    <citation type="journal article" date="2019" name="Int. J. Syst. Evol. Microbiol.">
        <title>The Global Catalogue of Microorganisms (GCM) 10K type strain sequencing project: providing services to taxonomists for standard genome sequencing and annotation.</title>
        <authorList>
            <consortium name="The Broad Institute Genomics Platform"/>
            <consortium name="The Broad Institute Genome Sequencing Center for Infectious Disease"/>
            <person name="Wu L."/>
            <person name="Ma J."/>
        </authorList>
    </citation>
    <scope>NUCLEOTIDE SEQUENCE [LARGE SCALE GENOMIC DNA]</scope>
    <source>
        <strain evidence="4">JCM 4737</strain>
    </source>
</reference>
<evidence type="ECO:0008006" key="5">
    <source>
        <dbReference type="Google" id="ProtNLM"/>
    </source>
</evidence>
<feature type="transmembrane region" description="Helical" evidence="2">
    <location>
        <begin position="14"/>
        <end position="34"/>
    </location>
</feature>
<dbReference type="Proteomes" id="UP000599437">
    <property type="component" value="Unassembled WGS sequence"/>
</dbReference>
<keyword evidence="2" id="KW-0812">Transmembrane</keyword>